<name>A0ABU2GIW4_9EURY</name>
<evidence type="ECO:0000313" key="3">
    <source>
        <dbReference type="Proteomes" id="UP001257060"/>
    </source>
</evidence>
<keyword evidence="3" id="KW-1185">Reference proteome</keyword>
<proteinExistence type="predicted"/>
<dbReference type="Proteomes" id="UP001257060">
    <property type="component" value="Unassembled WGS sequence"/>
</dbReference>
<evidence type="ECO:0000259" key="1">
    <source>
        <dbReference type="Pfam" id="PF12680"/>
    </source>
</evidence>
<dbReference type="SUPFAM" id="SSF54427">
    <property type="entry name" value="NTF2-like"/>
    <property type="match status" value="1"/>
</dbReference>
<dbReference type="PANTHER" id="PTHR41252:SF1">
    <property type="entry name" value="BLR2505 PROTEIN"/>
    <property type="match status" value="1"/>
</dbReference>
<sequence length="133" mass="15035">MATQQQDNADALREGYKAFNERDFEAVMELFDETIEWIEPEGSRYRGTYHGPEAVGSMFERLLSDIADFAVEPDRILQAGQTVVALGHHRGTAVKAGETLTVPFAHVWDMEDGRVTRVQHYTDTAQFEQALTE</sequence>
<dbReference type="PANTHER" id="PTHR41252">
    <property type="entry name" value="BLR2505 PROTEIN"/>
    <property type="match status" value="1"/>
</dbReference>
<accession>A0ABU2GIW4</accession>
<dbReference type="InterPro" id="IPR037401">
    <property type="entry name" value="SnoaL-like"/>
</dbReference>
<organism evidence="2 3">
    <name type="scientific">Halogeometricum salsisoli</name>
    <dbReference type="NCBI Taxonomy" id="2950536"/>
    <lineage>
        <taxon>Archaea</taxon>
        <taxon>Methanobacteriati</taxon>
        <taxon>Methanobacteriota</taxon>
        <taxon>Stenosarchaea group</taxon>
        <taxon>Halobacteria</taxon>
        <taxon>Halobacteriales</taxon>
        <taxon>Haloferacaceae</taxon>
        <taxon>Halogeometricum</taxon>
    </lineage>
</organism>
<comment type="caution">
    <text evidence="2">The sequence shown here is derived from an EMBL/GenBank/DDBJ whole genome shotgun (WGS) entry which is preliminary data.</text>
</comment>
<dbReference type="Pfam" id="PF12680">
    <property type="entry name" value="SnoaL_2"/>
    <property type="match status" value="1"/>
</dbReference>
<dbReference type="EMBL" id="JAMQOP010000004">
    <property type="protein sequence ID" value="MDS0300735.1"/>
    <property type="molecule type" value="Genomic_DNA"/>
</dbReference>
<reference evidence="2 3" key="1">
    <citation type="submission" date="2022-06" db="EMBL/GenBank/DDBJ databases">
        <title>Halogeometricum sp. a new haloarchaeum isolate from saline soil.</title>
        <authorList>
            <person name="Strakova D."/>
            <person name="Galisteo C."/>
            <person name="Sanchez-Porro C."/>
            <person name="Ventosa A."/>
        </authorList>
    </citation>
    <scope>NUCLEOTIDE SEQUENCE [LARGE SCALE GENOMIC DNA]</scope>
    <source>
        <strain evidence="2 3">S1BR25-6</strain>
    </source>
</reference>
<protein>
    <submittedName>
        <fullName evidence="2">Nuclear transport factor 2 family protein</fullName>
    </submittedName>
</protein>
<evidence type="ECO:0000313" key="2">
    <source>
        <dbReference type="EMBL" id="MDS0300735.1"/>
    </source>
</evidence>
<dbReference type="RefSeq" id="WP_310925650.1">
    <property type="nucleotide sequence ID" value="NZ_JAMQOP010000004.1"/>
</dbReference>
<dbReference type="Gene3D" id="3.10.450.50">
    <property type="match status" value="1"/>
</dbReference>
<feature type="domain" description="SnoaL-like" evidence="1">
    <location>
        <begin position="13"/>
        <end position="118"/>
    </location>
</feature>
<dbReference type="InterPro" id="IPR032710">
    <property type="entry name" value="NTF2-like_dom_sf"/>
</dbReference>
<gene>
    <name evidence="2" type="ORF">NDI76_18460</name>
</gene>